<name>A0A7H2BK72_9MICC</name>
<evidence type="ECO:0000313" key="2">
    <source>
        <dbReference type="EMBL" id="QNV40068.1"/>
    </source>
</evidence>
<dbReference type="PROSITE" id="PS51186">
    <property type="entry name" value="GNAT"/>
    <property type="match status" value="1"/>
</dbReference>
<reference evidence="2 3" key="1">
    <citation type="submission" date="2020-09" db="EMBL/GenBank/DDBJ databases">
        <title>Investigation of environmental microbe.</title>
        <authorList>
            <person name="Ou Y."/>
            <person name="Kang Q."/>
        </authorList>
    </citation>
    <scope>NUCLEOTIDE SEQUENCE [LARGE SCALE GENOMIC DNA]</scope>
    <source>
        <strain evidence="2 3">KJZ-9</strain>
    </source>
</reference>
<keyword evidence="3" id="KW-1185">Reference proteome</keyword>
<dbReference type="InterPro" id="IPR052564">
    <property type="entry name" value="N-acetyltrans/Recomb-assoc"/>
</dbReference>
<dbReference type="CDD" id="cd04301">
    <property type="entry name" value="NAT_SF"/>
    <property type="match status" value="1"/>
</dbReference>
<dbReference type="Proteomes" id="UP000516421">
    <property type="component" value="Chromosome"/>
</dbReference>
<dbReference type="Gene3D" id="3.40.630.30">
    <property type="match status" value="1"/>
</dbReference>
<evidence type="ECO:0000313" key="3">
    <source>
        <dbReference type="Proteomes" id="UP000516421"/>
    </source>
</evidence>
<dbReference type="PANTHER" id="PTHR43451">
    <property type="entry name" value="ACETYLTRANSFERASE (GNAT) FAMILY PROTEIN"/>
    <property type="match status" value="1"/>
</dbReference>
<sequence>MKLVIRPFTAADAAVTRAIFYQSIHELATNDYSPAQLDAWAPVNYNVQQWAAQRSKADTFVATVDGISAGFADLIEGSGQTLLGEILIDMLFVRPPYQGQGIASALLAQVQEEARTRGATALVVQASKTARAFFERHGFKVKQENQVPLRGEVLTNFTMKKKL</sequence>
<dbReference type="Pfam" id="PF13673">
    <property type="entry name" value="Acetyltransf_10"/>
    <property type="match status" value="1"/>
</dbReference>
<dbReference type="SUPFAM" id="SSF55729">
    <property type="entry name" value="Acyl-CoA N-acyltransferases (Nat)"/>
    <property type="match status" value="1"/>
</dbReference>
<protein>
    <submittedName>
        <fullName evidence="2">GNAT family N-acetyltransferase</fullName>
    </submittedName>
</protein>
<dbReference type="InterPro" id="IPR016181">
    <property type="entry name" value="Acyl_CoA_acyltransferase"/>
</dbReference>
<dbReference type="PANTHER" id="PTHR43451:SF1">
    <property type="entry name" value="ACETYLTRANSFERASE"/>
    <property type="match status" value="1"/>
</dbReference>
<evidence type="ECO:0000259" key="1">
    <source>
        <dbReference type="PROSITE" id="PS51186"/>
    </source>
</evidence>
<dbReference type="GO" id="GO:0016747">
    <property type="term" value="F:acyltransferase activity, transferring groups other than amino-acyl groups"/>
    <property type="evidence" value="ECO:0007669"/>
    <property type="project" value="InterPro"/>
</dbReference>
<keyword evidence="2" id="KW-0808">Transferase</keyword>
<organism evidence="2 3">
    <name type="scientific">Rothia amarae</name>
    <dbReference type="NCBI Taxonomy" id="169480"/>
    <lineage>
        <taxon>Bacteria</taxon>
        <taxon>Bacillati</taxon>
        <taxon>Actinomycetota</taxon>
        <taxon>Actinomycetes</taxon>
        <taxon>Micrococcales</taxon>
        <taxon>Micrococcaceae</taxon>
        <taxon>Rothia</taxon>
    </lineage>
</organism>
<proteinExistence type="predicted"/>
<dbReference type="AlphaFoldDB" id="A0A7H2BK72"/>
<dbReference type="KEGG" id="rama:IDM48_00995"/>
<accession>A0A7H2BK72</accession>
<dbReference type="RefSeq" id="WP_151146240.1">
    <property type="nucleotide sequence ID" value="NZ_CP061538.1"/>
</dbReference>
<dbReference type="InterPro" id="IPR000182">
    <property type="entry name" value="GNAT_dom"/>
</dbReference>
<dbReference type="EMBL" id="CP061538">
    <property type="protein sequence ID" value="QNV40068.1"/>
    <property type="molecule type" value="Genomic_DNA"/>
</dbReference>
<gene>
    <name evidence="2" type="ORF">IDM48_00995</name>
</gene>
<feature type="domain" description="N-acetyltransferase" evidence="1">
    <location>
        <begin position="3"/>
        <end position="163"/>
    </location>
</feature>